<accession>C9LJ53</accession>
<dbReference type="AlphaFoldDB" id="C9LJ53"/>
<proteinExistence type="predicted"/>
<organism evidence="1 2">
    <name type="scientific">Alloprevotella tannerae ATCC 51259</name>
    <dbReference type="NCBI Taxonomy" id="626522"/>
    <lineage>
        <taxon>Bacteria</taxon>
        <taxon>Pseudomonadati</taxon>
        <taxon>Bacteroidota</taxon>
        <taxon>Bacteroidia</taxon>
        <taxon>Bacteroidales</taxon>
        <taxon>Prevotellaceae</taxon>
        <taxon>Alloprevotella</taxon>
    </lineage>
</organism>
<name>C9LJ53_9BACT</name>
<evidence type="ECO:0000313" key="2">
    <source>
        <dbReference type="Proteomes" id="UP000003460"/>
    </source>
</evidence>
<evidence type="ECO:0000313" key="1">
    <source>
        <dbReference type="EMBL" id="EEX71020.1"/>
    </source>
</evidence>
<comment type="caution">
    <text evidence="1">The sequence shown here is derived from an EMBL/GenBank/DDBJ whole genome shotgun (WGS) entry which is preliminary data.</text>
</comment>
<dbReference type="HOGENOM" id="CLU_3139306_0_0_10"/>
<protein>
    <submittedName>
        <fullName evidence="1">Uncharacterized protein</fullName>
    </submittedName>
</protein>
<gene>
    <name evidence="1" type="ORF">GCWU000325_02265</name>
</gene>
<keyword evidence="2" id="KW-1185">Reference proteome</keyword>
<dbReference type="Proteomes" id="UP000003460">
    <property type="component" value="Unassembled WGS sequence"/>
</dbReference>
<reference evidence="1" key="1">
    <citation type="submission" date="2009-09" db="EMBL/GenBank/DDBJ databases">
        <authorList>
            <person name="Weinstock G."/>
            <person name="Sodergren E."/>
            <person name="Clifton S."/>
            <person name="Fulton L."/>
            <person name="Fulton B."/>
            <person name="Courtney L."/>
            <person name="Fronick C."/>
            <person name="Harrison M."/>
            <person name="Strong C."/>
            <person name="Farmer C."/>
            <person name="Delahaunty K."/>
            <person name="Markovic C."/>
            <person name="Hall O."/>
            <person name="Minx P."/>
            <person name="Tomlinson C."/>
            <person name="Mitreva M."/>
            <person name="Nelson J."/>
            <person name="Hou S."/>
            <person name="Wollam A."/>
            <person name="Pepin K.H."/>
            <person name="Johnson M."/>
            <person name="Bhonagiri V."/>
            <person name="Nash W.E."/>
            <person name="Warren W."/>
            <person name="Chinwalla A."/>
            <person name="Mardis E.R."/>
            <person name="Wilson R.K."/>
        </authorList>
    </citation>
    <scope>NUCLEOTIDE SEQUENCE [LARGE SCALE GENOMIC DNA]</scope>
    <source>
        <strain evidence="1">ATCC 51259</strain>
    </source>
</reference>
<sequence>MRRGTFRDRCGHTANRLCICLTLSRAPQKTAVVKVLFLPLQIRPLSNAD</sequence>
<dbReference type="EMBL" id="ACIJ02000023">
    <property type="protein sequence ID" value="EEX71020.1"/>
    <property type="molecule type" value="Genomic_DNA"/>
</dbReference>